<keyword evidence="1" id="KW-0472">Membrane</keyword>
<keyword evidence="1" id="KW-1133">Transmembrane helix</keyword>
<gene>
    <name evidence="2" type="ORF">ACFORO_41480</name>
</gene>
<feature type="transmembrane region" description="Helical" evidence="1">
    <location>
        <begin position="79"/>
        <end position="102"/>
    </location>
</feature>
<dbReference type="InterPro" id="IPR013901">
    <property type="entry name" value="Anthrone_oxy"/>
</dbReference>
<organism evidence="2 3">
    <name type="scientific">Amycolatopsis halotolerans</name>
    <dbReference type="NCBI Taxonomy" id="330083"/>
    <lineage>
        <taxon>Bacteria</taxon>
        <taxon>Bacillati</taxon>
        <taxon>Actinomycetota</taxon>
        <taxon>Actinomycetes</taxon>
        <taxon>Pseudonocardiales</taxon>
        <taxon>Pseudonocardiaceae</taxon>
        <taxon>Amycolatopsis</taxon>
    </lineage>
</organism>
<name>A0ABV7QW80_9PSEU</name>
<evidence type="ECO:0000256" key="1">
    <source>
        <dbReference type="SAM" id="Phobius"/>
    </source>
</evidence>
<proteinExistence type="predicted"/>
<feature type="transmembrane region" description="Helical" evidence="1">
    <location>
        <begin position="133"/>
        <end position="150"/>
    </location>
</feature>
<keyword evidence="1" id="KW-0812">Transmembrane</keyword>
<dbReference type="Proteomes" id="UP001595764">
    <property type="component" value="Unassembled WGS sequence"/>
</dbReference>
<feature type="transmembrane region" description="Helical" evidence="1">
    <location>
        <begin position="55"/>
        <end position="73"/>
    </location>
</feature>
<dbReference type="Pfam" id="PF08592">
    <property type="entry name" value="Anthrone_oxy"/>
    <property type="match status" value="1"/>
</dbReference>
<keyword evidence="3" id="KW-1185">Reference proteome</keyword>
<accession>A0ABV7QW80</accession>
<evidence type="ECO:0000313" key="2">
    <source>
        <dbReference type="EMBL" id="MFC3516695.1"/>
    </source>
</evidence>
<dbReference type="EMBL" id="JBHRWI010000069">
    <property type="protein sequence ID" value="MFC3516695.1"/>
    <property type="molecule type" value="Genomic_DNA"/>
</dbReference>
<protein>
    <submittedName>
        <fullName evidence="2">Anthrone oxygenase family protein</fullName>
    </submittedName>
</protein>
<dbReference type="RefSeq" id="WP_377875831.1">
    <property type="nucleotide sequence ID" value="NZ_JBHMAY010000085.1"/>
</dbReference>
<sequence>MYQVLIFAAILAAAMLVGLMATLLSVMRAMWRGQADDDAARNLQDFLRHAATNRILSTLTIIPIACSIALGFLGAPTAAKYACAMTAGGVFLTGFFLWTAVFNLPIYTTVSRWDLATTPADVRSVISRFHRVNAVRLCAALIASGLFFLAA</sequence>
<reference evidence="3" key="1">
    <citation type="journal article" date="2019" name="Int. J. Syst. Evol. Microbiol.">
        <title>The Global Catalogue of Microorganisms (GCM) 10K type strain sequencing project: providing services to taxonomists for standard genome sequencing and annotation.</title>
        <authorList>
            <consortium name="The Broad Institute Genomics Platform"/>
            <consortium name="The Broad Institute Genome Sequencing Center for Infectious Disease"/>
            <person name="Wu L."/>
            <person name="Ma J."/>
        </authorList>
    </citation>
    <scope>NUCLEOTIDE SEQUENCE [LARGE SCALE GENOMIC DNA]</scope>
    <source>
        <strain evidence="3">CGMCC 4.7682</strain>
    </source>
</reference>
<feature type="transmembrane region" description="Helical" evidence="1">
    <location>
        <begin position="6"/>
        <end position="26"/>
    </location>
</feature>
<comment type="caution">
    <text evidence="2">The sequence shown here is derived from an EMBL/GenBank/DDBJ whole genome shotgun (WGS) entry which is preliminary data.</text>
</comment>
<evidence type="ECO:0000313" key="3">
    <source>
        <dbReference type="Proteomes" id="UP001595764"/>
    </source>
</evidence>